<sequence length="60" mass="6894">MNSESYLLLFTDESCLILGKYAANLLLCLRLPIPPRINSHVDGFRETQITNNLFPFSVYM</sequence>
<accession>A0A8S5LS25</accession>
<name>A0A8S5LS25_9CAUD</name>
<organism evidence="1">
    <name type="scientific">Siphoviridae sp. ct7EW56</name>
    <dbReference type="NCBI Taxonomy" id="2827562"/>
    <lineage>
        <taxon>Viruses</taxon>
        <taxon>Duplodnaviria</taxon>
        <taxon>Heunggongvirae</taxon>
        <taxon>Uroviricota</taxon>
        <taxon>Caudoviricetes</taxon>
    </lineage>
</organism>
<protein>
    <submittedName>
        <fullName evidence="1">Uncharacterized protein</fullName>
    </submittedName>
</protein>
<evidence type="ECO:0000313" key="1">
    <source>
        <dbReference type="EMBL" id="DAD72655.1"/>
    </source>
</evidence>
<dbReference type="EMBL" id="BK015904">
    <property type="protein sequence ID" value="DAD72655.1"/>
    <property type="molecule type" value="Genomic_DNA"/>
</dbReference>
<proteinExistence type="predicted"/>
<reference evidence="1" key="1">
    <citation type="journal article" date="2021" name="Proc. Natl. Acad. Sci. U.S.A.">
        <title>A Catalog of Tens of Thousands of Viruses from Human Metagenomes Reveals Hidden Associations with Chronic Diseases.</title>
        <authorList>
            <person name="Tisza M.J."/>
            <person name="Buck C.B."/>
        </authorList>
    </citation>
    <scope>NUCLEOTIDE SEQUENCE</scope>
    <source>
        <strain evidence="1">Ct7EW56</strain>
    </source>
</reference>